<dbReference type="SUPFAM" id="SSF56784">
    <property type="entry name" value="HAD-like"/>
    <property type="match status" value="1"/>
</dbReference>
<proteinExistence type="inferred from homology"/>
<dbReference type="NCBIfam" id="TIGR01509">
    <property type="entry name" value="HAD-SF-IA-v3"/>
    <property type="match status" value="1"/>
</dbReference>
<keyword evidence="7" id="KW-1185">Reference proteome</keyword>
<keyword evidence="4" id="KW-0460">Magnesium</keyword>
<comment type="similarity">
    <text evidence="2">Belongs to the HAD-like hydrolase superfamily. CbbY/CbbZ/Gph/YieH family.</text>
</comment>
<evidence type="ECO:0000256" key="4">
    <source>
        <dbReference type="ARBA" id="ARBA00022842"/>
    </source>
</evidence>
<dbReference type="InterPro" id="IPR023198">
    <property type="entry name" value="PGP-like_dom2"/>
</dbReference>
<dbReference type="InterPro" id="IPR006439">
    <property type="entry name" value="HAD-SF_hydro_IA"/>
</dbReference>
<comment type="caution">
    <text evidence="6">The sequence shown here is derived from an EMBL/GenBank/DDBJ whole genome shotgun (WGS) entry which is preliminary data.</text>
</comment>
<dbReference type="RefSeq" id="WP_068898439.1">
    <property type="nucleotide sequence ID" value="NZ_JBHUIF010000002.1"/>
</dbReference>
<dbReference type="InterPro" id="IPR041492">
    <property type="entry name" value="HAD_2"/>
</dbReference>
<dbReference type="EMBL" id="LYBM01000001">
    <property type="protein sequence ID" value="ODA36284.1"/>
    <property type="molecule type" value="Genomic_DNA"/>
</dbReference>
<dbReference type="PANTHER" id="PTHR46193:SF18">
    <property type="entry name" value="HEXITOL PHOSPHATASE B"/>
    <property type="match status" value="1"/>
</dbReference>
<accession>A0A1C3ESV7</accession>
<dbReference type="Gene3D" id="1.10.150.240">
    <property type="entry name" value="Putative phosphatase, domain 2"/>
    <property type="match status" value="1"/>
</dbReference>
<organism evidence="6 7">
    <name type="scientific">Veronia pacifica</name>
    <dbReference type="NCBI Taxonomy" id="1080227"/>
    <lineage>
        <taxon>Bacteria</taxon>
        <taxon>Pseudomonadati</taxon>
        <taxon>Pseudomonadota</taxon>
        <taxon>Gammaproteobacteria</taxon>
        <taxon>Vibrionales</taxon>
        <taxon>Vibrionaceae</taxon>
        <taxon>Veronia</taxon>
    </lineage>
</organism>
<dbReference type="GO" id="GO:0003824">
    <property type="term" value="F:catalytic activity"/>
    <property type="evidence" value="ECO:0007669"/>
    <property type="project" value="UniProtKB-ARBA"/>
</dbReference>
<reference evidence="6 7" key="1">
    <citation type="submission" date="2016-05" db="EMBL/GenBank/DDBJ databases">
        <title>Genomic Taxonomy of the Vibrionaceae.</title>
        <authorList>
            <person name="Gomez-Gil B."/>
            <person name="Enciso-Ibarra J."/>
        </authorList>
    </citation>
    <scope>NUCLEOTIDE SEQUENCE [LARGE SCALE GENOMIC DNA]</scope>
    <source>
        <strain evidence="6 7">CAIM 1920</strain>
    </source>
</reference>
<evidence type="ECO:0008006" key="8">
    <source>
        <dbReference type="Google" id="ProtNLM"/>
    </source>
</evidence>
<evidence type="ECO:0000256" key="1">
    <source>
        <dbReference type="ARBA" id="ARBA00001946"/>
    </source>
</evidence>
<sequence length="228" mass="25258">MRLQHTPSAPPNYAVLLWDNDGVLVDTERLHFQSTRDVFAQAGIDLTIQHYIDYFLKRSGGTSTFAAAHGLSEADIAAIKRARNARYLHLLESEPITISGVRETLLALRPHFVMGIVTSSRRQHLEAMHQRTGLLAFFDFIVAREDYKHSKPAPDPYLSAIDHSGIAAGRCLAIEDAPRGVTAARAAKLDCWVIPTALTGQATFTDATRILDRITDVESLLRPKTLTE</sequence>
<dbReference type="OrthoDB" id="9800058at2"/>
<evidence type="ECO:0000256" key="2">
    <source>
        <dbReference type="ARBA" id="ARBA00006171"/>
    </source>
</evidence>
<dbReference type="InterPro" id="IPR051600">
    <property type="entry name" value="Beta-PGM-like"/>
</dbReference>
<evidence type="ECO:0000313" key="6">
    <source>
        <dbReference type="EMBL" id="ODA36284.1"/>
    </source>
</evidence>
<dbReference type="AlphaFoldDB" id="A0A1C3ESV7"/>
<dbReference type="InterPro" id="IPR036412">
    <property type="entry name" value="HAD-like_sf"/>
</dbReference>
<evidence type="ECO:0000313" key="7">
    <source>
        <dbReference type="Proteomes" id="UP000094936"/>
    </source>
</evidence>
<dbReference type="Gene3D" id="3.40.50.1000">
    <property type="entry name" value="HAD superfamily/HAD-like"/>
    <property type="match status" value="1"/>
</dbReference>
<protein>
    <recommendedName>
        <fullName evidence="8">HAD family hydrolase</fullName>
    </recommendedName>
</protein>
<dbReference type="CDD" id="cd07505">
    <property type="entry name" value="HAD_BPGM-like"/>
    <property type="match status" value="1"/>
</dbReference>
<gene>
    <name evidence="6" type="ORF">A8L45_01410</name>
</gene>
<dbReference type="Pfam" id="PF13419">
    <property type="entry name" value="HAD_2"/>
    <property type="match status" value="1"/>
</dbReference>
<dbReference type="SFLD" id="SFLDG01129">
    <property type="entry name" value="C1.5:_HAD__Beta-PGM__Phosphata"/>
    <property type="match status" value="1"/>
</dbReference>
<dbReference type="STRING" id="1080227.A8L45_01410"/>
<evidence type="ECO:0000256" key="5">
    <source>
        <dbReference type="ARBA" id="ARBA00023277"/>
    </source>
</evidence>
<dbReference type="SFLD" id="SFLDS00003">
    <property type="entry name" value="Haloacid_Dehalogenase"/>
    <property type="match status" value="1"/>
</dbReference>
<dbReference type="GO" id="GO:0046872">
    <property type="term" value="F:metal ion binding"/>
    <property type="evidence" value="ECO:0007669"/>
    <property type="project" value="UniProtKB-KW"/>
</dbReference>
<keyword evidence="5" id="KW-0119">Carbohydrate metabolism</keyword>
<evidence type="ECO:0000256" key="3">
    <source>
        <dbReference type="ARBA" id="ARBA00022723"/>
    </source>
</evidence>
<keyword evidence="3" id="KW-0479">Metal-binding</keyword>
<dbReference type="PANTHER" id="PTHR46193">
    <property type="entry name" value="6-PHOSPHOGLUCONATE PHOSPHATASE"/>
    <property type="match status" value="1"/>
</dbReference>
<dbReference type="Proteomes" id="UP000094936">
    <property type="component" value="Unassembled WGS sequence"/>
</dbReference>
<comment type="cofactor">
    <cofactor evidence="1">
        <name>Mg(2+)</name>
        <dbReference type="ChEBI" id="CHEBI:18420"/>
    </cofactor>
</comment>
<dbReference type="InterPro" id="IPR023214">
    <property type="entry name" value="HAD_sf"/>
</dbReference>
<name>A0A1C3ESV7_9GAMM</name>